<accession>A0A9P1D094</accession>
<organism evidence="4">
    <name type="scientific">Cladocopium goreaui</name>
    <dbReference type="NCBI Taxonomy" id="2562237"/>
    <lineage>
        <taxon>Eukaryota</taxon>
        <taxon>Sar</taxon>
        <taxon>Alveolata</taxon>
        <taxon>Dinophyceae</taxon>
        <taxon>Suessiales</taxon>
        <taxon>Symbiodiniaceae</taxon>
        <taxon>Cladocopium</taxon>
    </lineage>
</organism>
<keyword evidence="1" id="KW-0863">Zinc-finger</keyword>
<keyword evidence="1" id="KW-0479">Metal-binding</keyword>
<dbReference type="OrthoDB" id="412793at2759"/>
<dbReference type="GO" id="GO:0003676">
    <property type="term" value="F:nucleic acid binding"/>
    <property type="evidence" value="ECO:0007669"/>
    <property type="project" value="InterPro"/>
</dbReference>
<dbReference type="InterPro" id="IPR036397">
    <property type="entry name" value="RNaseH_sf"/>
</dbReference>
<evidence type="ECO:0000256" key="2">
    <source>
        <dbReference type="SAM" id="MobiDB-lite"/>
    </source>
</evidence>
<dbReference type="PANTHER" id="PTHR19446">
    <property type="entry name" value="REVERSE TRANSCRIPTASES"/>
    <property type="match status" value="1"/>
</dbReference>
<dbReference type="SUPFAM" id="SSF56219">
    <property type="entry name" value="DNase I-like"/>
    <property type="match status" value="1"/>
</dbReference>
<sequence>MEKKPDPWRCRHCMRMVKGTSSQCGGCHLHWTQCLDASYVHQPHRRVQRTDYASGWTEAPWHTNEYGWNNEARSKSPRQRTQSPRQRQNRPKSRPKYQSYPDEEEHNKGKGKTKGKESFAPLPPSTQWLAPPQMPSSLATEATALPHAESLMPSLSSLPAMQPFPKPKQKEDTELASLRLMYKELKDKPNLPDDVQQVVKTAEATLWKADAKSHKQLIDQLKTVRKKLSDLDEQWEAYRIQWANYIEKASQLWLSHVEDFEAGKAKFTEKRKDMMQSLQDTRQRLHEVHMHTMEQGTGDGNADLETAQEALDATKQLEEQGTPVLDSDFSQIKKELTGVVKQVKDTIEEKIKGRDRSRSRSKKDLKENDDVEILEPIPKRSRVDFDPVSKWWIKTNDTSSSFDARELACGTQMLSTPDSVALRLDGPPGHAPQFTSSTEDFPVPLDLDPFGLTHADPHALPEWWQQLRTLRERHGYVEQEDEGSVIYVLTWYLHGTTFRRCDQPRVVRLDRDWTSWLDILRDRWRERIVHTVPVHIGVVSPDPPSSVFQGHAAHLILAQEVVDESAGVVTGYFRSTRIDALQQSAQILNPILTRGDAIDAIPASVQCNLRQCFVYLGDVPLLADMQLPTRMFTALTVEVFPPDDDLDDFSSFMAFDLWYLQMCLSPRDISLFMVEAPSTHEASESEVWASDDEAMEGVHVYSLGRPSQHVFVRWTTYNAVLMDLVRQMCISFPHALVEMTCFCNFISLITAPDKLIDVDFIGTTLSGHQMILVVMTHNMVFTSELLSFHLMIKLMTKPLTMKLPTSWLTLMPSLSLLTSGRLMIVLMLGVMLHPPVAFIVPAKPCDFCRELFIASEVIFLVMTLTFRTCITAHVIVVQSPHEHWISSLISVYDRDWHPDDGPYFRMVITTLNPLHFSQVIQQAGYEDICITSATPRLCSIWWGNTPIANGHPVAGRHGCGLTLRIAHAAGLASERLTGGTVAHAHRPQPNPRSISLAQTIEAPVFISLDFRSVQHLHCQIRNVDLGTVRYADNIIKWHPATQSALAITPSWQSETPLGFSFFTDGSSALLNDERAASAAIVLIVHTPAGDRFGGFRCFQLAAGVFAPQAEMISVLVAALWAQQLCEQFACLSPTIAFCFDCLVAGFTANGAWRIQSHVALQTATRSLVQWIERRYHVACQWHHVFAHNGHPWNEAADAVAWAVVSQWIDAPAAVPLLQLLESSPDVQWLWLLEATAQGDPAFPPLWDGFMRVNATAPFCKSPNGDQHPMPQSRQIKVGSRTTISLTLRCATANVLTLHPTKTAAGSGISARMESLVRSFALQQVNIVGVQETRSQLQGHTICEGYHVLSSSASKKGVGGVQLWINSCWHTPQGPLHIEVGNLHILSATTQRMVVRLCKDDLRLILLVAHAPACPTFDEATAFWSALTAMIPSVLRSWPVIALLDVGSETSECVGPFGAEVENLAGECFHSWLHQNSLCLPQTDADVHQGPHETWVHHSETGARLDFIAIDQSLRAPAMRTWVSDIDLTIQKQDNSAVVLEAPFECSVTIGRSHQILNSPPVDEAVLPQVPWGTDVHTHANILQQWMQKRQPSGRSRQRRKRHLQPATWQLIEQKRWHWRRCRQLRHTARVAFLRAMFDAWRTGSLLESQRCLRPWLTLCDHAFAFHFCQHQRLCKVVLLAVRNDDRLYYEQLVARQSEIAADEGLTGLWRCIKHLLPKGIAKRKSNIRCLGPQVDELTQHYCQLEAGHPTDYASLVEKCHQRQKEAVNELPLVINLCDIPSRTEIESLCKLAKAGRAPGLDGIQAEVLQRCMNEHSELFFALLFKIWVLAAEPAQFKGGSICSIAKKQGGTTMCAANMRGIMLLDSLAKLFHALVRKQLLPWATENKLATQFGGYKGQQTIFATLMLRCYTNFVAAKRLSCATIFVDVRSAFHCLLRQHAFGTGWDLPYPLVQTLQQEGLDVDQLLQQVRLHAQDFEGAPASVARVMRDAHQNTWFVCPGSDRCFATERGSRPGSPIADLAYNVMMSSLLRTLQAAIDELPGIQHANAFLQCRAPLLAWVDDVALPVPCLHACQLDALLEQIMLCMHSTFASYGLRLNCSPGKTEAIVQYRGPQAPELRRKRFIDGFGKLPVAGADDLRIVSQYTHLGLIVAQHSDLSSDLNYKIGKASSAIRSMSRALFYNRRLSVRLRLQLFETLVLPIIFYGSGGWPLLSARQFQRLSAVITKWQRQIVGTGYWSDGNVTDAAFRAHWKIPGLAVRLAKHRLLFRFQLHKQAPLVVWDMITAEDETCRTSWLHAVRHALQWLATMQTEVPCHDCSVSVLLEWVQRTASTQMRSIRHALRRHLLQEHTAHHVVQMHQRFHTLCRQAGVEFDFPQTEVHVGGVFSCDKCCRSFSSVQGLSAHKWKAHGIISSERRYVFSGVCECCRRCFWTAQRLQQHIRYSKRSADGCYWWLVKHLDPLDESVQVSLPDMHRGRHRLPWTFAAGPAQPDPLTCWDRQMARDWQLWTEDWHRHGFPDDLSSSICDEVHTALTAAALEWRSDGDSSLSLTWCHIVDGFAAQGHDAHHHAIWSFALWGRECLYDLNEQFEDPDHFLLIEEEYLRLLDDMPVSSLIDRLERLHRARPPRWDMPVTAQDDPPRDGRQPRAIEPFASTYSCMPDALSFFTDASVLSWPQQRGVPVCELENGQRVLLILHLFSGRRREGDCHDWAHTLVSQYFQDLGAVILSIDTAVCGEHCDLLHGQGLQALHRIVDAGLVAGTLSGPPCETWSAARHLQPPEGSTIRWPRPLRSGALPWGLELLSFKELQQLATGSALMLSNIEIELKVILNNGAALQEHPAPHDQEEYVSIWRTALQRVLCRAAPHSKQIRIQQWKYGSSAVKPTVIRAMGLPHAARSLHRQADPSCARPVNPLQGIDEATGLFRTAQAKEYPSGLCKALVITLFEGLAERRRTEGSAIRSVLQLGERETKWLHTVTQRSQTVFAGHFLPDYQPV</sequence>
<dbReference type="PROSITE" id="PS00028">
    <property type="entry name" value="ZINC_FINGER_C2H2_1"/>
    <property type="match status" value="1"/>
</dbReference>
<gene>
    <name evidence="4" type="ORF">C1SCF055_LOCUS27216</name>
</gene>
<dbReference type="PROSITE" id="PS50157">
    <property type="entry name" value="ZINC_FINGER_C2H2_2"/>
    <property type="match status" value="1"/>
</dbReference>
<name>A0A9P1D094_9DINO</name>
<keyword evidence="6" id="KW-1185">Reference proteome</keyword>
<dbReference type="SUPFAM" id="SSF53098">
    <property type="entry name" value="Ribonuclease H-like"/>
    <property type="match status" value="1"/>
</dbReference>
<dbReference type="Gene3D" id="3.30.420.10">
    <property type="entry name" value="Ribonuclease H-like superfamily/Ribonuclease H"/>
    <property type="match status" value="1"/>
</dbReference>
<protein>
    <recommendedName>
        <fullName evidence="3">C2H2-type domain-containing protein</fullName>
    </recommendedName>
</protein>
<comment type="caution">
    <text evidence="4">The sequence shown here is derived from an EMBL/GenBank/DDBJ whole genome shotgun (WGS) entry which is preliminary data.</text>
</comment>
<evidence type="ECO:0000259" key="3">
    <source>
        <dbReference type="PROSITE" id="PS50157"/>
    </source>
</evidence>
<feature type="region of interest" description="Disordered" evidence="2">
    <location>
        <begin position="63"/>
        <end position="133"/>
    </location>
</feature>
<keyword evidence="1" id="KW-0862">Zinc</keyword>
<evidence type="ECO:0000313" key="6">
    <source>
        <dbReference type="Proteomes" id="UP001152797"/>
    </source>
</evidence>
<dbReference type="GO" id="GO:0008270">
    <property type="term" value="F:zinc ion binding"/>
    <property type="evidence" value="ECO:0007669"/>
    <property type="project" value="UniProtKB-KW"/>
</dbReference>
<reference evidence="4" key="1">
    <citation type="submission" date="2022-10" db="EMBL/GenBank/DDBJ databases">
        <authorList>
            <person name="Chen Y."/>
            <person name="Dougan E. K."/>
            <person name="Chan C."/>
            <person name="Rhodes N."/>
            <person name="Thang M."/>
        </authorList>
    </citation>
    <scope>NUCLEOTIDE SEQUENCE</scope>
</reference>
<dbReference type="InterPro" id="IPR012337">
    <property type="entry name" value="RNaseH-like_sf"/>
</dbReference>
<dbReference type="InterPro" id="IPR036691">
    <property type="entry name" value="Endo/exonu/phosph_ase_sf"/>
</dbReference>
<dbReference type="EMBL" id="CAMXCT020002891">
    <property type="protein sequence ID" value="CAL1154518.1"/>
    <property type="molecule type" value="Genomic_DNA"/>
</dbReference>
<evidence type="ECO:0000256" key="1">
    <source>
        <dbReference type="PROSITE-ProRule" id="PRU00042"/>
    </source>
</evidence>
<dbReference type="Gene3D" id="3.60.10.10">
    <property type="entry name" value="Endonuclease/exonuclease/phosphatase"/>
    <property type="match status" value="1"/>
</dbReference>
<dbReference type="Proteomes" id="UP001152797">
    <property type="component" value="Unassembled WGS sequence"/>
</dbReference>
<dbReference type="EMBL" id="CAMXCT030002891">
    <property type="protein sequence ID" value="CAL4788455.1"/>
    <property type="molecule type" value="Genomic_DNA"/>
</dbReference>
<reference evidence="5 6" key="2">
    <citation type="submission" date="2024-05" db="EMBL/GenBank/DDBJ databases">
        <authorList>
            <person name="Chen Y."/>
            <person name="Shah S."/>
            <person name="Dougan E. K."/>
            <person name="Thang M."/>
            <person name="Chan C."/>
        </authorList>
    </citation>
    <scope>NUCLEOTIDE SEQUENCE [LARGE SCALE GENOMIC DNA]</scope>
</reference>
<proteinExistence type="predicted"/>
<evidence type="ECO:0000313" key="5">
    <source>
        <dbReference type="EMBL" id="CAL4788455.1"/>
    </source>
</evidence>
<dbReference type="EMBL" id="CAMXCT010002891">
    <property type="protein sequence ID" value="CAI4001143.1"/>
    <property type="molecule type" value="Genomic_DNA"/>
</dbReference>
<evidence type="ECO:0000313" key="4">
    <source>
        <dbReference type="EMBL" id="CAI4001143.1"/>
    </source>
</evidence>
<dbReference type="InterPro" id="IPR013087">
    <property type="entry name" value="Znf_C2H2_type"/>
</dbReference>
<feature type="domain" description="C2H2-type" evidence="3">
    <location>
        <begin position="2385"/>
        <end position="2408"/>
    </location>
</feature>